<dbReference type="EMBL" id="CP051677">
    <property type="protein sequence ID" value="QJD78665.1"/>
    <property type="molecule type" value="Genomic_DNA"/>
</dbReference>
<gene>
    <name evidence="1" type="ORF">HH216_09670</name>
</gene>
<evidence type="ECO:0000313" key="1">
    <source>
        <dbReference type="EMBL" id="QJD78665.1"/>
    </source>
</evidence>
<name>A0A7L5DKN9_9BACT</name>
<dbReference type="Pfam" id="PF12771">
    <property type="entry name" value="SusD-like_2"/>
    <property type="match status" value="1"/>
</dbReference>
<dbReference type="Gene3D" id="1.25.40.390">
    <property type="match status" value="1"/>
</dbReference>
<dbReference type="InterPro" id="IPR041662">
    <property type="entry name" value="SusD-like_2"/>
</dbReference>
<dbReference type="PROSITE" id="PS51257">
    <property type="entry name" value="PROKAR_LIPOPROTEIN"/>
    <property type="match status" value="1"/>
</dbReference>
<keyword evidence="2" id="KW-1185">Reference proteome</keyword>
<dbReference type="Proteomes" id="UP000501128">
    <property type="component" value="Chromosome"/>
</dbReference>
<dbReference type="KEGG" id="srho:HH216_09670"/>
<accession>A0A7L5DKN9</accession>
<dbReference type="RefSeq" id="WP_169550633.1">
    <property type="nucleotide sequence ID" value="NZ_CP051677.1"/>
</dbReference>
<dbReference type="InterPro" id="IPR011990">
    <property type="entry name" value="TPR-like_helical_dom_sf"/>
</dbReference>
<dbReference type="SUPFAM" id="SSF48452">
    <property type="entry name" value="TPR-like"/>
    <property type="match status" value="1"/>
</dbReference>
<proteinExistence type="predicted"/>
<protein>
    <submittedName>
        <fullName evidence="1">SusD/RagB family nutrient-binding outer membrane lipoprotein</fullName>
    </submittedName>
</protein>
<sequence>MTTHFSKSIKSTLLALSWMAVFSCKPGDFGTTNINPNASETPVTAGLLTNVINQSARGFTITATEPDLYVQYIANSQYPEASLYSTVNADFGGYYSGPLYDLQNIINYNTNTATKASVASYGSNNNQIAIARILKAYFFQVVTDRWGDVPYSEALKGFPTPKYDTQQAIYADLFKELKEASAQFDGGTTVQGDILFGGDATKWKKFANSLRMVLALRLSKVDPTTGKSEFASALADAAGSIATNSDNAAFTYLNNVTFRSPWAAAYDGRDDFGVSDVFVNALQSTSDPRLPSLVAKISSGKYLGIPYGLKRDLLISWTGQNPQYSHPGSPIVQADSKGYILSAAQLLLSRAEAAQRGWTSENATTLYNSAIRASFEQWGVYDATSYAAYIASSGVSLASGNALQKIGTQKWIALYPNGYEAWAEWRRTGYPALTPTPYAVNVSKQIPRRYGYPTSEQTLNKANYDAAVARLSGGDTHDARVWWDTK</sequence>
<dbReference type="AlphaFoldDB" id="A0A7L5DKN9"/>
<organism evidence="1 2">
    <name type="scientific">Spirosoma rhododendri</name>
    <dbReference type="NCBI Taxonomy" id="2728024"/>
    <lineage>
        <taxon>Bacteria</taxon>
        <taxon>Pseudomonadati</taxon>
        <taxon>Bacteroidota</taxon>
        <taxon>Cytophagia</taxon>
        <taxon>Cytophagales</taxon>
        <taxon>Cytophagaceae</taxon>
        <taxon>Spirosoma</taxon>
    </lineage>
</organism>
<reference evidence="1 2" key="1">
    <citation type="submission" date="2020-04" db="EMBL/GenBank/DDBJ databases">
        <title>Genome sequencing of novel species.</title>
        <authorList>
            <person name="Heo J."/>
            <person name="Kim S.-J."/>
            <person name="Kim J.-S."/>
            <person name="Hong S.-B."/>
            <person name="Kwon S.-W."/>
        </authorList>
    </citation>
    <scope>NUCLEOTIDE SEQUENCE [LARGE SCALE GENOMIC DNA]</scope>
    <source>
        <strain evidence="1 2">CJU-R4</strain>
    </source>
</reference>
<evidence type="ECO:0000313" key="2">
    <source>
        <dbReference type="Proteomes" id="UP000501128"/>
    </source>
</evidence>
<keyword evidence="1" id="KW-0449">Lipoprotein</keyword>